<evidence type="ECO:0000313" key="1">
    <source>
        <dbReference type="EMBL" id="EGT32303.1"/>
    </source>
</evidence>
<sequence length="426" mass="49015">MCWILGAARVEPVDGNPERGYQCKVSFETWTEDAKQAKELCESRIPYYITAAAPMQNDVGTSCTFQINLECETSHWQIHGKCYKVTDAVYTWDNAAGSCSRQNAADKSQIAVYSSKRFSGFFDQMVGIYDAWVKIPNLRDYFDNGDGEAAVFVQDGAFKYDLRKGDIMMDEETAEHQVLCEYTPPMTMAEMYYLAKVYSEIYPFEVYEGGAIIPTSSYMTIKQLDFRSGAPHFTTKHFDETCMSLGRILNVKSYPMTAIEDEFKEVKQYLNNHRFYLTNAYKNDGCFKADYKQTNEGGTNFQLYPNGAGKKEYCNAFSFCFNKEDRQPTMGAMRAPLLCALHTFNWVFTDCPQEKGYIAVEFTRDDNRKFCHYVNNDVTYSLRDAIRECEKIGSSLSGFDSKREFEEVKKHRIHPKSFQAHNIFFS</sequence>
<dbReference type="AlphaFoldDB" id="G0MJT1"/>
<dbReference type="eggNOG" id="ENOG502TFVN">
    <property type="taxonomic scope" value="Eukaryota"/>
</dbReference>
<evidence type="ECO:0000313" key="2">
    <source>
        <dbReference type="Proteomes" id="UP000008068"/>
    </source>
</evidence>
<gene>
    <name evidence="1" type="ORF">CAEBREN_18652</name>
</gene>
<dbReference type="PANTHER" id="PTHR47753">
    <property type="entry name" value="C-TYPE LECTIN-RELATED"/>
    <property type="match status" value="1"/>
</dbReference>
<accession>G0MJT1</accession>
<dbReference type="InterPro" id="IPR016187">
    <property type="entry name" value="CTDL_fold"/>
</dbReference>
<dbReference type="EMBL" id="GL379797">
    <property type="protein sequence ID" value="EGT32303.1"/>
    <property type="molecule type" value="Genomic_DNA"/>
</dbReference>
<organism evidence="2">
    <name type="scientific">Caenorhabditis brenneri</name>
    <name type="common">Nematode worm</name>
    <dbReference type="NCBI Taxonomy" id="135651"/>
    <lineage>
        <taxon>Eukaryota</taxon>
        <taxon>Metazoa</taxon>
        <taxon>Ecdysozoa</taxon>
        <taxon>Nematoda</taxon>
        <taxon>Chromadorea</taxon>
        <taxon>Rhabditida</taxon>
        <taxon>Rhabditina</taxon>
        <taxon>Rhabditomorpha</taxon>
        <taxon>Rhabditoidea</taxon>
        <taxon>Rhabditidae</taxon>
        <taxon>Peloderinae</taxon>
        <taxon>Caenorhabditis</taxon>
    </lineage>
</organism>
<dbReference type="InParanoid" id="G0MJT1"/>
<dbReference type="SUPFAM" id="SSF56436">
    <property type="entry name" value="C-type lectin-like"/>
    <property type="match status" value="1"/>
</dbReference>
<protein>
    <recommendedName>
        <fullName evidence="3">C-type lectin domain-containing protein</fullName>
    </recommendedName>
</protein>
<evidence type="ECO:0008006" key="3">
    <source>
        <dbReference type="Google" id="ProtNLM"/>
    </source>
</evidence>
<dbReference type="PANTHER" id="PTHR47753:SF3">
    <property type="entry name" value="C-TYPE LECTIN"/>
    <property type="match status" value="1"/>
</dbReference>
<dbReference type="OMA" id="TMAEMYY"/>
<keyword evidence="2" id="KW-1185">Reference proteome</keyword>
<dbReference type="HOGENOM" id="CLU_032076_1_0_1"/>
<reference evidence="2" key="1">
    <citation type="submission" date="2011-07" db="EMBL/GenBank/DDBJ databases">
        <authorList>
            <consortium name="Caenorhabditis brenneri Sequencing and Analysis Consortium"/>
            <person name="Wilson R.K."/>
        </authorList>
    </citation>
    <scope>NUCLEOTIDE SEQUENCE [LARGE SCALE GENOMIC DNA]</scope>
    <source>
        <strain evidence="2">PB2801</strain>
    </source>
</reference>
<dbReference type="Proteomes" id="UP000008068">
    <property type="component" value="Unassembled WGS sequence"/>
</dbReference>
<dbReference type="OrthoDB" id="5813760at2759"/>
<name>G0MJT1_CAEBE</name>
<proteinExistence type="predicted"/>